<protein>
    <submittedName>
        <fullName evidence="2">Uncharacterized protein</fullName>
    </submittedName>
</protein>
<name>A0A5J5EL72_9PEZI</name>
<proteinExistence type="predicted"/>
<dbReference type="InParanoid" id="A0A5J5EL72"/>
<evidence type="ECO:0000313" key="3">
    <source>
        <dbReference type="Proteomes" id="UP000326924"/>
    </source>
</evidence>
<reference evidence="2 3" key="1">
    <citation type="submission" date="2019-09" db="EMBL/GenBank/DDBJ databases">
        <title>Draft genome of the ectomycorrhizal ascomycete Sphaerosporella brunnea.</title>
        <authorList>
            <consortium name="DOE Joint Genome Institute"/>
            <person name="Benucci G.M."/>
            <person name="Marozzi G."/>
            <person name="Antonielli L."/>
            <person name="Sanchez S."/>
            <person name="Marco P."/>
            <person name="Wang X."/>
            <person name="Falini L.B."/>
            <person name="Barry K."/>
            <person name="Haridas S."/>
            <person name="Lipzen A."/>
            <person name="Labutti K."/>
            <person name="Grigoriev I.V."/>
            <person name="Murat C."/>
            <person name="Martin F."/>
            <person name="Albertini E."/>
            <person name="Donnini D."/>
            <person name="Bonito G."/>
        </authorList>
    </citation>
    <scope>NUCLEOTIDE SEQUENCE [LARGE SCALE GENOMIC DNA]</scope>
    <source>
        <strain evidence="2 3">Sb_GMNB300</strain>
    </source>
</reference>
<evidence type="ECO:0000313" key="2">
    <source>
        <dbReference type="EMBL" id="KAA8895766.1"/>
    </source>
</evidence>
<gene>
    <name evidence="2" type="ORF">FN846DRAFT_968019</name>
</gene>
<dbReference type="EMBL" id="VXIS01000245">
    <property type="protein sequence ID" value="KAA8895766.1"/>
    <property type="molecule type" value="Genomic_DNA"/>
</dbReference>
<feature type="region of interest" description="Disordered" evidence="1">
    <location>
        <begin position="73"/>
        <end position="96"/>
    </location>
</feature>
<dbReference type="AlphaFoldDB" id="A0A5J5EL72"/>
<feature type="compositionally biased region" description="Gly residues" evidence="1">
    <location>
        <begin position="73"/>
        <end position="82"/>
    </location>
</feature>
<accession>A0A5J5EL72</accession>
<dbReference type="Proteomes" id="UP000326924">
    <property type="component" value="Unassembled WGS sequence"/>
</dbReference>
<evidence type="ECO:0000256" key="1">
    <source>
        <dbReference type="SAM" id="MobiDB-lite"/>
    </source>
</evidence>
<organism evidence="2 3">
    <name type="scientific">Sphaerosporella brunnea</name>
    <dbReference type="NCBI Taxonomy" id="1250544"/>
    <lineage>
        <taxon>Eukaryota</taxon>
        <taxon>Fungi</taxon>
        <taxon>Dikarya</taxon>
        <taxon>Ascomycota</taxon>
        <taxon>Pezizomycotina</taxon>
        <taxon>Pezizomycetes</taxon>
        <taxon>Pezizales</taxon>
        <taxon>Pyronemataceae</taxon>
        <taxon>Sphaerosporella</taxon>
    </lineage>
</organism>
<sequence length="118" mass="11378">MLAVLRLYFFLRGRRGFEGPPAAAWSPPTSAGAGSTVSAAVGSLQLGGGAGLGFLGDEMGCSRARLGVGIWNGRGTEAGGGGQERRQSRAGADNGVGVVDGASAKGAAAAAASAGGWG</sequence>
<keyword evidence="3" id="KW-1185">Reference proteome</keyword>
<comment type="caution">
    <text evidence="2">The sequence shown here is derived from an EMBL/GenBank/DDBJ whole genome shotgun (WGS) entry which is preliminary data.</text>
</comment>